<protein>
    <submittedName>
        <fullName evidence="2">Retrotransposon ty1-copia subclass</fullName>
    </submittedName>
</protein>
<dbReference type="PaxDb" id="67767-A0A0J7KSY2"/>
<keyword evidence="3" id="KW-1185">Reference proteome</keyword>
<evidence type="ECO:0000313" key="2">
    <source>
        <dbReference type="EMBL" id="KMQ93431.1"/>
    </source>
</evidence>
<dbReference type="InterPro" id="IPR013103">
    <property type="entry name" value="RVT_2"/>
</dbReference>
<evidence type="ECO:0000259" key="1">
    <source>
        <dbReference type="Pfam" id="PF07727"/>
    </source>
</evidence>
<organism evidence="2 3">
    <name type="scientific">Lasius niger</name>
    <name type="common">Black garden ant</name>
    <dbReference type="NCBI Taxonomy" id="67767"/>
    <lineage>
        <taxon>Eukaryota</taxon>
        <taxon>Metazoa</taxon>
        <taxon>Ecdysozoa</taxon>
        <taxon>Arthropoda</taxon>
        <taxon>Hexapoda</taxon>
        <taxon>Insecta</taxon>
        <taxon>Pterygota</taxon>
        <taxon>Neoptera</taxon>
        <taxon>Endopterygota</taxon>
        <taxon>Hymenoptera</taxon>
        <taxon>Apocrita</taxon>
        <taxon>Aculeata</taxon>
        <taxon>Formicoidea</taxon>
        <taxon>Formicidae</taxon>
        <taxon>Formicinae</taxon>
        <taxon>Lasius</taxon>
        <taxon>Lasius</taxon>
    </lineage>
</organism>
<dbReference type="OrthoDB" id="7615381at2759"/>
<dbReference type="Proteomes" id="UP000036403">
    <property type="component" value="Unassembled WGS sequence"/>
</dbReference>
<name>A0A0J7KSY2_LASNI</name>
<evidence type="ECO:0000313" key="3">
    <source>
        <dbReference type="Proteomes" id="UP000036403"/>
    </source>
</evidence>
<reference evidence="2 3" key="1">
    <citation type="submission" date="2015-04" db="EMBL/GenBank/DDBJ databases">
        <title>Lasius niger genome sequencing.</title>
        <authorList>
            <person name="Konorov E.A."/>
            <person name="Nikitin M.A."/>
            <person name="Kirill M.V."/>
            <person name="Chang P."/>
        </authorList>
    </citation>
    <scope>NUCLEOTIDE SEQUENCE [LARGE SCALE GENOMIC DNA]</scope>
    <source>
        <tissue evidence="2">Whole</tissue>
    </source>
</reference>
<dbReference type="AlphaFoldDB" id="A0A0J7KSY2"/>
<proteinExistence type="predicted"/>
<comment type="caution">
    <text evidence="2">The sequence shown here is derived from an EMBL/GenBank/DDBJ whole genome shotgun (WGS) entry which is preliminary data.</text>
</comment>
<sequence length="202" mass="23372">MAVRHLNAKTAFLNGKVKEMIYMKQPPGYEREGKLDLVCLLKKSIYRLKQATRSWNEIIHGALIKDGFIQSNADPCMYSAKRSGKWCFVLIYVDNLVIANKAHQAIESVKEALFSRFEMQDLGEIRYYLRLEIDKNPDRYYRICQTNYIHQIASMFGLSEAKVSNVPIDPSYNKLKDETEVLLNNANYQRLIGCLLYISVCT</sequence>
<accession>A0A0J7KSY2</accession>
<dbReference type="Pfam" id="PF07727">
    <property type="entry name" value="RVT_2"/>
    <property type="match status" value="1"/>
</dbReference>
<gene>
    <name evidence="2" type="ORF">RF55_6465</name>
</gene>
<dbReference type="STRING" id="67767.A0A0J7KSY2"/>
<feature type="domain" description="Reverse transcriptase Ty1/copia-type" evidence="1">
    <location>
        <begin position="2"/>
        <end position="168"/>
    </location>
</feature>
<dbReference type="EMBL" id="LBMM01003517">
    <property type="protein sequence ID" value="KMQ93431.1"/>
    <property type="molecule type" value="Genomic_DNA"/>
</dbReference>